<feature type="region of interest" description="Disordered" evidence="1">
    <location>
        <begin position="583"/>
        <end position="623"/>
    </location>
</feature>
<proteinExistence type="predicted"/>
<gene>
    <name evidence="2" type="ORF">PGLA2088_LOCUS36060</name>
</gene>
<evidence type="ECO:0000313" key="3">
    <source>
        <dbReference type="Proteomes" id="UP000626109"/>
    </source>
</evidence>
<sequence length="662" mass="72370">MLLLCRLPRQLCHDFLCTRGACGRNRLAVHGQGKFHSLNPSVEPPHSLFLTCPTQHAPLYGASQRRRCSCCPVVVAAYRQVHVVGAVVGRELGAAELASVAELLEERRGHRSQQSWAAADEIFRKLVELGILIDDKQKTWAVGPPVPAERDLPGLAPGEGVACEFCSKRLRSRNLLFKHLRAPGSSCAAAATEAAGSPLGPPPSEAKKKKNNNNSDNNNKKRKNRSSRCHASARHASAESCLWFGSIPDAWGRHRRFMQLLYRYTPSGVPQPWLKRLVRRHYRDAESGAHLGYAIVCYRDAAEASAVLQALDGLRMSAADVLSQEQRSGLGGLEAEALLQAVPGFQLRVRQAEHGDTLQVPLALPGTQIDPPLTEQLRPLPTSELLQRVGLLSPQRVQELPVDASHEAVLAAVAAASEGLLQPELVAQGWPLPPELAARLLAELQGLRWPARNQRPGLTSDRYLVLLSSSEPNDCYAVLRGLCAELMGWAAPEYRFSGIAVTKNFVASPHIDERDRSNQYAVSLGDFEGGELCVESMLADGARQVAVVDTRNRIARVEGRRVHWVRAFRGGDRYSLIVYDTAGHTNHHHNNHNKHNNNNHNNNKHSNSNSNKHNNNNNNNLTALGPAVDLTWRPHAAAKGGLAAANGALVAAQIDGHTREQS</sequence>
<dbReference type="EMBL" id="CAJNNW010032019">
    <property type="protein sequence ID" value="CAE8710662.1"/>
    <property type="molecule type" value="Genomic_DNA"/>
</dbReference>
<protein>
    <submittedName>
        <fullName evidence="2">Uncharacterized protein</fullName>
    </submittedName>
</protein>
<dbReference type="PANTHER" id="PTHR16148:SF14">
    <property type="entry name" value="MYND-TYPE DOMAIN-CONTAINING PROTEIN"/>
    <property type="match status" value="1"/>
</dbReference>
<evidence type="ECO:0000256" key="1">
    <source>
        <dbReference type="SAM" id="MobiDB-lite"/>
    </source>
</evidence>
<name>A0A813KXI9_POLGL</name>
<feature type="compositionally biased region" description="Basic residues" evidence="1">
    <location>
        <begin position="585"/>
        <end position="597"/>
    </location>
</feature>
<organism evidence="2 3">
    <name type="scientific">Polarella glacialis</name>
    <name type="common">Dinoflagellate</name>
    <dbReference type="NCBI Taxonomy" id="89957"/>
    <lineage>
        <taxon>Eukaryota</taxon>
        <taxon>Sar</taxon>
        <taxon>Alveolata</taxon>
        <taxon>Dinophyceae</taxon>
        <taxon>Suessiales</taxon>
        <taxon>Suessiaceae</taxon>
        <taxon>Polarella</taxon>
    </lineage>
</organism>
<dbReference type="Proteomes" id="UP000626109">
    <property type="component" value="Unassembled WGS sequence"/>
</dbReference>
<dbReference type="GO" id="GO:0005654">
    <property type="term" value="C:nucleoplasm"/>
    <property type="evidence" value="ECO:0007669"/>
    <property type="project" value="TreeGrafter"/>
</dbReference>
<evidence type="ECO:0000313" key="2">
    <source>
        <dbReference type="EMBL" id="CAE8710662.1"/>
    </source>
</evidence>
<feature type="compositionally biased region" description="Low complexity" evidence="1">
    <location>
        <begin position="598"/>
        <end position="620"/>
    </location>
</feature>
<reference evidence="2" key="1">
    <citation type="submission" date="2021-02" db="EMBL/GenBank/DDBJ databases">
        <authorList>
            <person name="Dougan E. K."/>
            <person name="Rhodes N."/>
            <person name="Thang M."/>
            <person name="Chan C."/>
        </authorList>
    </citation>
    <scope>NUCLEOTIDE SEQUENCE</scope>
</reference>
<dbReference type="GO" id="GO:0005730">
    <property type="term" value="C:nucleolus"/>
    <property type="evidence" value="ECO:0007669"/>
    <property type="project" value="TreeGrafter"/>
</dbReference>
<feature type="region of interest" description="Disordered" evidence="1">
    <location>
        <begin position="193"/>
        <end position="230"/>
    </location>
</feature>
<feature type="compositionally biased region" description="Basic residues" evidence="1">
    <location>
        <begin position="220"/>
        <end position="230"/>
    </location>
</feature>
<dbReference type="PANTHER" id="PTHR16148">
    <property type="entry name" value="NF-KAPPA-B-REPRESSING FACTOR-RELATED"/>
    <property type="match status" value="1"/>
</dbReference>
<comment type="caution">
    <text evidence="2">The sequence shown here is derived from an EMBL/GenBank/DDBJ whole genome shotgun (WGS) entry which is preliminary data.</text>
</comment>
<dbReference type="AlphaFoldDB" id="A0A813KXI9"/>
<accession>A0A813KXI9</accession>